<dbReference type="InterPro" id="IPR002933">
    <property type="entry name" value="Peptidase_M20"/>
</dbReference>
<organism evidence="7 8">
    <name type="scientific">Polyangium fumosum</name>
    <dbReference type="NCBI Taxonomy" id="889272"/>
    <lineage>
        <taxon>Bacteria</taxon>
        <taxon>Pseudomonadati</taxon>
        <taxon>Myxococcota</taxon>
        <taxon>Polyangia</taxon>
        <taxon>Polyangiales</taxon>
        <taxon>Polyangiaceae</taxon>
        <taxon>Polyangium</taxon>
    </lineage>
</organism>
<evidence type="ECO:0000256" key="4">
    <source>
        <dbReference type="ARBA" id="ARBA00022801"/>
    </source>
</evidence>
<dbReference type="InterPro" id="IPR050072">
    <property type="entry name" value="Peptidase_M20A"/>
</dbReference>
<feature type="domain" description="Peptidase M20 dimerisation" evidence="6">
    <location>
        <begin position="200"/>
        <end position="347"/>
    </location>
</feature>
<dbReference type="PROSITE" id="PS00759">
    <property type="entry name" value="ARGE_DAPE_CPG2_2"/>
    <property type="match status" value="1"/>
</dbReference>
<evidence type="ECO:0000259" key="6">
    <source>
        <dbReference type="Pfam" id="PF07687"/>
    </source>
</evidence>
<dbReference type="Gene3D" id="3.40.630.10">
    <property type="entry name" value="Zn peptidases"/>
    <property type="match status" value="1"/>
</dbReference>
<dbReference type="RefSeq" id="WP_136930133.1">
    <property type="nucleotide sequence ID" value="NZ_SSMQ01000016.1"/>
</dbReference>
<dbReference type="AlphaFoldDB" id="A0A4U1JCE1"/>
<dbReference type="PANTHER" id="PTHR43808:SF8">
    <property type="entry name" value="PEPTIDASE M20 DIMERISATION DOMAIN-CONTAINING PROTEIN"/>
    <property type="match status" value="1"/>
</dbReference>
<accession>A0A4U1JCE1</accession>
<keyword evidence="5" id="KW-0862">Zinc</keyword>
<comment type="cofactor">
    <cofactor evidence="1">
        <name>Zn(2+)</name>
        <dbReference type="ChEBI" id="CHEBI:29105"/>
    </cofactor>
</comment>
<dbReference type="Gene3D" id="3.30.70.360">
    <property type="match status" value="1"/>
</dbReference>
<dbReference type="Gene3D" id="1.10.150.900">
    <property type="match status" value="1"/>
</dbReference>
<dbReference type="GO" id="GO:0016787">
    <property type="term" value="F:hydrolase activity"/>
    <property type="evidence" value="ECO:0007669"/>
    <property type="project" value="UniProtKB-KW"/>
</dbReference>
<dbReference type="OrthoDB" id="5486471at2"/>
<dbReference type="InterPro" id="IPR001261">
    <property type="entry name" value="ArgE/DapE_CS"/>
</dbReference>
<dbReference type="InterPro" id="IPR011650">
    <property type="entry name" value="Peptidase_M20_dimer"/>
</dbReference>
<evidence type="ECO:0000256" key="2">
    <source>
        <dbReference type="ARBA" id="ARBA00006247"/>
    </source>
</evidence>
<dbReference type="Proteomes" id="UP000309215">
    <property type="component" value="Unassembled WGS sequence"/>
</dbReference>
<keyword evidence="3" id="KW-0479">Metal-binding</keyword>
<proteinExistence type="inferred from homology"/>
<dbReference type="SUPFAM" id="SSF53187">
    <property type="entry name" value="Zn-dependent exopeptidases"/>
    <property type="match status" value="1"/>
</dbReference>
<keyword evidence="8" id="KW-1185">Reference proteome</keyword>
<evidence type="ECO:0000313" key="7">
    <source>
        <dbReference type="EMBL" id="TKD07537.1"/>
    </source>
</evidence>
<dbReference type="PANTHER" id="PTHR43808">
    <property type="entry name" value="ACETYLORNITHINE DEACETYLASE"/>
    <property type="match status" value="1"/>
</dbReference>
<sequence length="454" mass="49070">MTSASAQDPSPQTPDRELGEHAFRLCQTLLRIDTTNPPGRERAAAEVVAGELAAAGLEPITLESAPERANVVARLRGTGELPPILLTAHLDVVEAEASAWKHPPFSGAVADGCLWGRGAIDMKNMAAMSVAILTRLAREKTRLRRDVIFAAVADEEAGCDYGSRFLVENHPDLVRAEYAIGESGGYTLHLGKATFYPIQVAEKGLCWVRARVRGEPGHGSMPREDSAVIKLADAIARLGETPLPVHVTPYVRDFVDGLAAKQPAPLRALLRRLLHPAIAPHVLRALPDRMIARSFGAMLSNTASPTILRAGTKVNVIPGFAEAEIDGRTLPGQTEADFLRELGAVLGPEVSLEIVKSAPPTTTDPVDSPLFGTIRAAILDREPGATVVPYMIPGFTDAKYFTQLGAKWYGFSPVKMPKGLRFADLFHGHDERIPVDGLKWGTEVLFDVVRRFSQ</sequence>
<dbReference type="Pfam" id="PF01546">
    <property type="entry name" value="Peptidase_M20"/>
    <property type="match status" value="1"/>
</dbReference>
<dbReference type="GO" id="GO:0046872">
    <property type="term" value="F:metal ion binding"/>
    <property type="evidence" value="ECO:0007669"/>
    <property type="project" value="UniProtKB-KW"/>
</dbReference>
<evidence type="ECO:0000256" key="5">
    <source>
        <dbReference type="ARBA" id="ARBA00022833"/>
    </source>
</evidence>
<dbReference type="Pfam" id="PF07687">
    <property type="entry name" value="M20_dimer"/>
    <property type="match status" value="1"/>
</dbReference>
<dbReference type="NCBIfam" id="NF005913">
    <property type="entry name" value="PRK07906.1"/>
    <property type="match status" value="1"/>
</dbReference>
<dbReference type="InterPro" id="IPR036264">
    <property type="entry name" value="Bact_exopeptidase_dim_dom"/>
</dbReference>
<keyword evidence="4 7" id="KW-0378">Hydrolase</keyword>
<gene>
    <name evidence="7" type="ORF">E8A74_17355</name>
</gene>
<dbReference type="SUPFAM" id="SSF55031">
    <property type="entry name" value="Bacterial exopeptidase dimerisation domain"/>
    <property type="match status" value="1"/>
</dbReference>
<name>A0A4U1JCE1_9BACT</name>
<evidence type="ECO:0000313" key="8">
    <source>
        <dbReference type="Proteomes" id="UP000309215"/>
    </source>
</evidence>
<evidence type="ECO:0000256" key="3">
    <source>
        <dbReference type="ARBA" id="ARBA00022723"/>
    </source>
</evidence>
<dbReference type="FunFam" id="1.10.150.900:FF:000002">
    <property type="entry name" value="M20/M25/M40 family peptidase"/>
    <property type="match status" value="1"/>
</dbReference>
<dbReference type="EMBL" id="SSMQ01000016">
    <property type="protein sequence ID" value="TKD07537.1"/>
    <property type="molecule type" value="Genomic_DNA"/>
</dbReference>
<comment type="caution">
    <text evidence="7">The sequence shown here is derived from an EMBL/GenBank/DDBJ whole genome shotgun (WGS) entry which is preliminary data.</text>
</comment>
<evidence type="ECO:0000256" key="1">
    <source>
        <dbReference type="ARBA" id="ARBA00001947"/>
    </source>
</evidence>
<dbReference type="PROSITE" id="PS00758">
    <property type="entry name" value="ARGE_DAPE_CPG2_1"/>
    <property type="match status" value="1"/>
</dbReference>
<protein>
    <submittedName>
        <fullName evidence="7">M20/M25/M40 family metallo-hydrolase</fullName>
    </submittedName>
</protein>
<reference evidence="7 8" key="1">
    <citation type="submission" date="2019-04" db="EMBL/GenBank/DDBJ databases">
        <authorList>
            <person name="Li Y."/>
            <person name="Wang J."/>
        </authorList>
    </citation>
    <scope>NUCLEOTIDE SEQUENCE [LARGE SCALE GENOMIC DNA]</scope>
    <source>
        <strain evidence="7 8">DSM 14668</strain>
    </source>
</reference>
<comment type="similarity">
    <text evidence="2">Belongs to the peptidase M20A family.</text>
</comment>